<feature type="region of interest" description="Arm" evidence="7">
    <location>
        <begin position="95"/>
        <end position="139"/>
    </location>
</feature>
<proteinExistence type="inferred from homology"/>
<comment type="caution">
    <text evidence="7">Lacks conserved residue(s) required for the propagation of feature annotation.</text>
</comment>
<dbReference type="InterPro" id="IPR032781">
    <property type="entry name" value="ABC_tran_Xtn"/>
</dbReference>
<feature type="region of interest" description="PtIM" evidence="7">
    <location>
        <begin position="242"/>
        <end position="322"/>
    </location>
</feature>
<dbReference type="Pfam" id="PF12848">
    <property type="entry name" value="ABC_tran_Xtn"/>
    <property type="match status" value="1"/>
</dbReference>
<evidence type="ECO:0000256" key="2">
    <source>
        <dbReference type="ARBA" id="ARBA00022555"/>
    </source>
</evidence>
<dbReference type="HAMAP" id="MF_00847">
    <property type="entry name" value="EttA"/>
    <property type="match status" value="1"/>
</dbReference>
<evidence type="ECO:0000259" key="8">
    <source>
        <dbReference type="PROSITE" id="PS50893"/>
    </source>
</evidence>
<feature type="domain" description="ABC transporter" evidence="8">
    <location>
        <begin position="6"/>
        <end position="259"/>
    </location>
</feature>
<comment type="caution">
    <text evidence="9">The sequence shown here is derived from an EMBL/GenBank/DDBJ whole genome shotgun (WGS) entry which is preliminary data.</text>
</comment>
<evidence type="ECO:0000256" key="7">
    <source>
        <dbReference type="HAMAP-Rule" id="MF_00847"/>
    </source>
</evidence>
<evidence type="ECO:0000256" key="4">
    <source>
        <dbReference type="ARBA" id="ARBA00022741"/>
    </source>
</evidence>
<sequence length="554" mass="61573">MAQYVFTMHRLGKVVPPKREILKNISLSFFPGAKIGVLGLNGSGKSTLLKIMAGVDTEFEGEARPMPELNIGYLPQEPILDPTKTVREVVEEAVAVIKNAQARLDEVYAAYAEEDADFDKLAAERAKLEAILQAGDGHNLERQLEVAADALRLPAWDAKVEFLSGGEKRRVALCRLLLSAPDMLLLDEPTNHLDADSVAWLEHFLHDFPGTVVAITHDRYFLDNVAGWILELDRGAGIPYEGNYSGWLEAKSDRLAAESKQQSAHEKAMKEELEWVRKGAKARQSKSKARLQRFEEMQSQEFQKRSETNEIYIPAGPRLGDKVIEFKNVCKGYGDRVLIDNLSFSMPKGAIVGVIGGNGAGKSTLFRMLMGKETPDSGSIEIGETVQLACVDQSREDLDGSKTVFQQVSEGSDQIRIGNYEIPSRTYVGRFNFKGGDQQKFVKDLSGGERGRLHLALTLKEGGNVLLLDEPSNDLDVETLRSLEEALLDFPGAAIVISHDRWFLDRVATHILAYEDDSQAVFFEGNYTEYEADRKKRLGDAAAQPHRVRHKKLA</sequence>
<dbReference type="RefSeq" id="WP_138451846.1">
    <property type="nucleotide sequence ID" value="NZ_VBVZ01000221.1"/>
</dbReference>
<evidence type="ECO:0000313" key="10">
    <source>
        <dbReference type="Proteomes" id="UP000304941"/>
    </source>
</evidence>
<dbReference type="SMART" id="SM00382">
    <property type="entry name" value="AAA"/>
    <property type="match status" value="2"/>
</dbReference>
<gene>
    <name evidence="7 9" type="primary">ettA</name>
    <name evidence="9" type="ORF">FEM54_16000</name>
</gene>
<organism evidence="9 10">
    <name type="scientific">Pseudomonas edaphica</name>
    <dbReference type="NCBI Taxonomy" id="2006980"/>
    <lineage>
        <taxon>Bacteria</taxon>
        <taxon>Pseudomonadati</taxon>
        <taxon>Pseudomonadota</taxon>
        <taxon>Gammaproteobacteria</taxon>
        <taxon>Pseudomonadales</taxon>
        <taxon>Pseudomonadaceae</taxon>
        <taxon>Pseudomonas</taxon>
    </lineage>
</organism>
<dbReference type="EMBL" id="VBVZ01000221">
    <property type="protein sequence ID" value="TLG90797.1"/>
    <property type="molecule type" value="Genomic_DNA"/>
</dbReference>
<comment type="domain">
    <text evidence="7">The arm domain is inserted in the first ABC transporter domain. Probably contacts ribosomal protein L1.</text>
</comment>
<accession>A0ABY2U3G4</accession>
<evidence type="ECO:0000256" key="6">
    <source>
        <dbReference type="ARBA" id="ARBA00022845"/>
    </source>
</evidence>
<dbReference type="PANTHER" id="PTHR43858:SF1">
    <property type="entry name" value="ABC TRANSPORTER-RELATED PROTEIN"/>
    <property type="match status" value="1"/>
</dbReference>
<keyword evidence="7" id="KW-0963">Cytoplasm</keyword>
<evidence type="ECO:0000313" key="9">
    <source>
        <dbReference type="EMBL" id="TLG90797.1"/>
    </source>
</evidence>
<reference evidence="9 10" key="1">
    <citation type="submission" date="2019-05" db="EMBL/GenBank/DDBJ databases">
        <title>Pseudomonas edaphica sp. nov., isolated from rhizospheric soil of Cistus ladanifer L. in Spain.</title>
        <authorList>
            <person name="Peix A."/>
        </authorList>
    </citation>
    <scope>NUCLEOTIDE SEQUENCE [LARGE SCALE GENOMIC DNA]</scope>
    <source>
        <strain evidence="9 10">RD25</strain>
    </source>
</reference>
<dbReference type="CDD" id="cd03221">
    <property type="entry name" value="ABCF_EF-3"/>
    <property type="match status" value="2"/>
</dbReference>
<dbReference type="SUPFAM" id="SSF52540">
    <property type="entry name" value="P-loop containing nucleoside triphosphate hydrolases"/>
    <property type="match status" value="2"/>
</dbReference>
<evidence type="ECO:0000256" key="1">
    <source>
        <dbReference type="ARBA" id="ARBA00005868"/>
    </source>
</evidence>
<feature type="domain" description="ABC transporter" evidence="8">
    <location>
        <begin position="324"/>
        <end position="550"/>
    </location>
</feature>
<evidence type="ECO:0000256" key="5">
    <source>
        <dbReference type="ARBA" id="ARBA00022840"/>
    </source>
</evidence>
<comment type="function">
    <text evidence="7">A translation factor that gates the progression of the 70S ribosomal initiation complex (IC, containing tRNA(fMet) in the P-site) into the translation elongation cycle by using a mechanism sensitive to the ATP/ADP ratio. Binds to the 70S ribosome E-site where it modulates the state of the translating ribosome during subunit translocation. ATP hydrolysis probably frees it from the ribosome, which can enter the elongation phase.</text>
</comment>
<keyword evidence="4 7" id="KW-0547">Nucleotide-binding</keyword>
<dbReference type="EC" id="3.6.1.-" evidence="7"/>
<keyword evidence="2 7" id="KW-0820">tRNA-binding</keyword>
<comment type="catalytic activity">
    <reaction evidence="7">
        <text>ATP + H2O = ADP + phosphate + H(+)</text>
        <dbReference type="Rhea" id="RHEA:13065"/>
        <dbReference type="ChEBI" id="CHEBI:15377"/>
        <dbReference type="ChEBI" id="CHEBI:15378"/>
        <dbReference type="ChEBI" id="CHEBI:30616"/>
        <dbReference type="ChEBI" id="CHEBI:43474"/>
        <dbReference type="ChEBI" id="CHEBI:456216"/>
    </reaction>
</comment>
<dbReference type="InterPro" id="IPR003593">
    <property type="entry name" value="AAA+_ATPase"/>
</dbReference>
<dbReference type="InterPro" id="IPR027417">
    <property type="entry name" value="P-loop_NTPase"/>
</dbReference>
<comment type="domain">
    <text evidence="7">The P-site tRNA interaction motif (PtIM domain) probably interacts with the P-site tRNA(fMet) as well as the 23S rRNA.</text>
</comment>
<dbReference type="NCBIfam" id="TIGR03719">
    <property type="entry name" value="ABC_ABC_ChvD"/>
    <property type="match status" value="1"/>
</dbReference>
<dbReference type="InterPro" id="IPR003439">
    <property type="entry name" value="ABC_transporter-like_ATP-bd"/>
</dbReference>
<dbReference type="PROSITE" id="PS50893">
    <property type="entry name" value="ABC_TRANSPORTER_2"/>
    <property type="match status" value="2"/>
</dbReference>
<dbReference type="Proteomes" id="UP000304941">
    <property type="component" value="Unassembled WGS sequence"/>
</dbReference>
<keyword evidence="3 7" id="KW-0699">rRNA-binding</keyword>
<keyword evidence="7" id="KW-0694">RNA-binding</keyword>
<keyword evidence="7" id="KW-0378">Hydrolase</keyword>
<dbReference type="PROSITE" id="PS00211">
    <property type="entry name" value="ABC_TRANSPORTER_1"/>
    <property type="match status" value="1"/>
</dbReference>
<dbReference type="PANTHER" id="PTHR43858">
    <property type="entry name" value="ENERGY-DEPENDENT TRANSLATIONAL THROTTLE PROTEIN ETTA"/>
    <property type="match status" value="1"/>
</dbReference>
<evidence type="ECO:0000256" key="3">
    <source>
        <dbReference type="ARBA" id="ARBA00022730"/>
    </source>
</evidence>
<keyword evidence="5 7" id="KW-0067">ATP-binding</keyword>
<dbReference type="Gene3D" id="3.40.50.300">
    <property type="entry name" value="P-loop containing nucleotide triphosphate hydrolases"/>
    <property type="match status" value="2"/>
</dbReference>
<dbReference type="NCBIfam" id="NF008775">
    <property type="entry name" value="PRK11819.1"/>
    <property type="match status" value="1"/>
</dbReference>
<dbReference type="InterPro" id="IPR022374">
    <property type="entry name" value="EttA"/>
</dbReference>
<keyword evidence="6 7" id="KW-0810">Translation regulation</keyword>
<comment type="similarity">
    <text evidence="1 7">Belongs to the ABC transporter superfamily. ABCF family. Translational throttle EttA subfamily.</text>
</comment>
<protein>
    <recommendedName>
        <fullName evidence="7">Energy-dependent translational throttle protein EttA</fullName>
        <ecNumber evidence="7">3.6.1.-</ecNumber>
    </recommendedName>
    <alternativeName>
        <fullName evidence="7">Translational regulatory factor EttA</fullName>
    </alternativeName>
</protein>
<dbReference type="Pfam" id="PF00005">
    <property type="entry name" value="ABC_tran"/>
    <property type="match status" value="2"/>
</dbReference>
<dbReference type="InterPro" id="IPR017871">
    <property type="entry name" value="ABC_transporter-like_CS"/>
</dbReference>
<comment type="subcellular location">
    <subcellularLocation>
        <location evidence="7">Cytoplasm</location>
    </subcellularLocation>
    <text evidence="7">Associates with ribosomes and polysomes.</text>
</comment>
<keyword evidence="7" id="KW-0648">Protein biosynthesis</keyword>
<comment type="subunit">
    <text evidence="7">Monomer. Probably contacts ribosomal proteins L1, L5, L33 and S7, the 16S and 23S rRNA and the P-site containing tRNA(fMet).</text>
</comment>
<name>A0ABY2U3G4_9PSED</name>
<keyword evidence="10" id="KW-1185">Reference proteome</keyword>
<feature type="binding site" evidence="7">
    <location>
        <begin position="356"/>
        <end position="363"/>
    </location>
    <ligand>
        <name>ATP</name>
        <dbReference type="ChEBI" id="CHEBI:30616"/>
        <label>2</label>
    </ligand>
</feature>
<keyword evidence="7" id="KW-0677">Repeat</keyword>